<evidence type="ECO:0000256" key="2">
    <source>
        <dbReference type="ARBA" id="ARBA00005336"/>
    </source>
</evidence>
<dbReference type="PANTHER" id="PTHR30480:SF13">
    <property type="entry name" value="BETA-HEXOSAMINIDASE"/>
    <property type="match status" value="1"/>
</dbReference>
<dbReference type="InterPro" id="IPR036962">
    <property type="entry name" value="Glyco_hydro_3_N_sf"/>
</dbReference>
<gene>
    <name evidence="7" type="ordered locus">Despr_1567</name>
</gene>
<dbReference type="EC" id="3.2.1.52" evidence="3"/>
<evidence type="ECO:0000256" key="5">
    <source>
        <dbReference type="ARBA" id="ARBA00023295"/>
    </source>
</evidence>
<protein>
    <recommendedName>
        <fullName evidence="3">beta-N-acetylhexosaminidase</fullName>
        <ecNumber evidence="3">3.2.1.52</ecNumber>
    </recommendedName>
</protein>
<feature type="domain" description="Glycoside hydrolase family 3 N-terminal" evidence="6">
    <location>
        <begin position="7"/>
        <end position="335"/>
    </location>
</feature>
<proteinExistence type="inferred from homology"/>
<dbReference type="Proteomes" id="UP000006365">
    <property type="component" value="Chromosome"/>
</dbReference>
<dbReference type="KEGG" id="dpr:Despr_1567"/>
<keyword evidence="4 7" id="KW-0378">Hydrolase</keyword>
<evidence type="ECO:0000256" key="3">
    <source>
        <dbReference type="ARBA" id="ARBA00012663"/>
    </source>
</evidence>
<dbReference type="RefSeq" id="WP_015724262.1">
    <property type="nucleotide sequence ID" value="NC_014972.1"/>
</dbReference>
<dbReference type="PANTHER" id="PTHR30480">
    <property type="entry name" value="BETA-HEXOSAMINIDASE-RELATED"/>
    <property type="match status" value="1"/>
</dbReference>
<dbReference type="InterPro" id="IPR017853">
    <property type="entry name" value="GH"/>
</dbReference>
<evidence type="ECO:0000256" key="4">
    <source>
        <dbReference type="ARBA" id="ARBA00022801"/>
    </source>
</evidence>
<organism evidence="7 8">
    <name type="scientific">Desulfobulbus propionicus (strain ATCC 33891 / DSM 2032 / VKM B-1956 / 1pr3)</name>
    <dbReference type="NCBI Taxonomy" id="577650"/>
    <lineage>
        <taxon>Bacteria</taxon>
        <taxon>Pseudomonadati</taxon>
        <taxon>Thermodesulfobacteriota</taxon>
        <taxon>Desulfobulbia</taxon>
        <taxon>Desulfobulbales</taxon>
        <taxon>Desulfobulbaceae</taxon>
        <taxon>Desulfobulbus</taxon>
    </lineage>
</organism>
<dbReference type="InterPro" id="IPR001764">
    <property type="entry name" value="Glyco_hydro_3_N"/>
</dbReference>
<dbReference type="AlphaFoldDB" id="A0A7U3YLR1"/>
<dbReference type="SUPFAM" id="SSF51445">
    <property type="entry name" value="(Trans)glycosidases"/>
    <property type="match status" value="1"/>
</dbReference>
<accession>A0A7U3YLR1</accession>
<dbReference type="InterPro" id="IPR050226">
    <property type="entry name" value="NagZ_Beta-hexosaminidase"/>
</dbReference>
<comment type="similarity">
    <text evidence="2">Belongs to the glycosyl hydrolase 3 family.</text>
</comment>
<keyword evidence="5" id="KW-0326">Glycosidase</keyword>
<name>A0A7U3YLR1_DESPD</name>
<dbReference type="Gene3D" id="3.20.20.300">
    <property type="entry name" value="Glycoside hydrolase, family 3, N-terminal domain"/>
    <property type="match status" value="1"/>
</dbReference>
<dbReference type="GO" id="GO:0009254">
    <property type="term" value="P:peptidoglycan turnover"/>
    <property type="evidence" value="ECO:0007669"/>
    <property type="project" value="TreeGrafter"/>
</dbReference>
<evidence type="ECO:0000313" key="8">
    <source>
        <dbReference type="Proteomes" id="UP000006365"/>
    </source>
</evidence>
<dbReference type="EMBL" id="CP002364">
    <property type="protein sequence ID" value="ADW17721.1"/>
    <property type="molecule type" value="Genomic_DNA"/>
</dbReference>
<reference evidence="7 8" key="1">
    <citation type="journal article" date="2011" name="Stand. Genomic Sci.">
        <title>Complete genome sequence of Desulfobulbus propionicus type strain (1pr3).</title>
        <authorList>
            <person name="Pagani I."/>
            <person name="Lapidus A."/>
            <person name="Nolan M."/>
            <person name="Lucas S."/>
            <person name="Hammon N."/>
            <person name="Deshpande S."/>
            <person name="Cheng J.F."/>
            <person name="Chertkov O."/>
            <person name="Davenport K."/>
            <person name="Tapia R."/>
            <person name="Han C."/>
            <person name="Goodwin L."/>
            <person name="Pitluck S."/>
            <person name="Liolios K."/>
            <person name="Mavromatis K."/>
            <person name="Ivanova N."/>
            <person name="Mikhailova N."/>
            <person name="Pati A."/>
            <person name="Chen A."/>
            <person name="Palaniappan K."/>
            <person name="Land M."/>
            <person name="Hauser L."/>
            <person name="Chang Y.J."/>
            <person name="Jeffries C.D."/>
            <person name="Detter J.C."/>
            <person name="Brambilla E."/>
            <person name="Kannan K.P."/>
            <person name="Djao O.D."/>
            <person name="Rohde M."/>
            <person name="Pukall R."/>
            <person name="Spring S."/>
            <person name="Goker M."/>
            <person name="Sikorski J."/>
            <person name="Woyke T."/>
            <person name="Bristow J."/>
            <person name="Eisen J.A."/>
            <person name="Markowitz V."/>
            <person name="Hugenholtz P."/>
            <person name="Kyrpides N.C."/>
            <person name="Klenk H.P."/>
        </authorList>
    </citation>
    <scope>NUCLEOTIDE SEQUENCE [LARGE SCALE GENOMIC DNA]</scope>
    <source>
        <strain evidence="8">ATCC 33891 / DSM 2032 / 1pr3</strain>
    </source>
</reference>
<evidence type="ECO:0000259" key="6">
    <source>
        <dbReference type="Pfam" id="PF00933"/>
    </source>
</evidence>
<dbReference type="GO" id="GO:0004563">
    <property type="term" value="F:beta-N-acetylhexosaminidase activity"/>
    <property type="evidence" value="ECO:0007669"/>
    <property type="project" value="UniProtKB-EC"/>
</dbReference>
<evidence type="ECO:0000256" key="1">
    <source>
        <dbReference type="ARBA" id="ARBA00001231"/>
    </source>
</evidence>
<comment type="catalytic activity">
    <reaction evidence="1">
        <text>Hydrolysis of terminal non-reducing N-acetyl-D-hexosamine residues in N-acetyl-beta-D-hexosaminides.</text>
        <dbReference type="EC" id="3.2.1.52"/>
    </reaction>
</comment>
<sequence>MPGKMTIGQMFVVGFRGCDIGANAWLVEAIARDGLGGVILFDRNVDRSVQNIESPEQLRRLTAGLQQQARTPLFIAVDQEGGRVCRLKERDGFLPSHSAAELAALGIEATAHHADILAEELAACGINLNFAPVVDLDLNPDNPIIGRYQRSFGADPATVASHARVFVEAHHRHGVGCCLKHFPGHGSAGNDSHLGFVDISACWRTVELDPYRQLLAAGYGDGIMTAHLVNRRLDSSGLPATLSASVIDELLRRELGFDGVVFSDDLQMRAISNGWSTAEAVQRAVLAGVDVLVIGNNLTPRDDAFRAGVDAIEQLLDSGRIDGQRIERSLARIARFKEQLTGKQPWNSTVPPTA</sequence>
<keyword evidence="8" id="KW-1185">Reference proteome</keyword>
<dbReference type="Pfam" id="PF00933">
    <property type="entry name" value="Glyco_hydro_3"/>
    <property type="match status" value="1"/>
</dbReference>
<dbReference type="GO" id="GO:0005975">
    <property type="term" value="P:carbohydrate metabolic process"/>
    <property type="evidence" value="ECO:0007669"/>
    <property type="project" value="InterPro"/>
</dbReference>
<dbReference type="NCBIfam" id="NF003740">
    <property type="entry name" value="PRK05337.1"/>
    <property type="match status" value="1"/>
</dbReference>
<evidence type="ECO:0000313" key="7">
    <source>
        <dbReference type="EMBL" id="ADW17721.1"/>
    </source>
</evidence>